<evidence type="ECO:0000313" key="3">
    <source>
        <dbReference type="Proteomes" id="UP001174909"/>
    </source>
</evidence>
<protein>
    <submittedName>
        <fullName evidence="2">Uncharacterized protein</fullName>
    </submittedName>
</protein>
<feature type="non-terminal residue" evidence="2">
    <location>
        <position position="1"/>
    </location>
</feature>
<evidence type="ECO:0000313" key="2">
    <source>
        <dbReference type="EMBL" id="CAI8044386.1"/>
    </source>
</evidence>
<dbReference type="EMBL" id="CASHTH010003392">
    <property type="protein sequence ID" value="CAI8044386.1"/>
    <property type="molecule type" value="Genomic_DNA"/>
</dbReference>
<name>A0AA35TBI6_GEOBA</name>
<gene>
    <name evidence="2" type="ORF">GBAR_LOCUS24626</name>
</gene>
<comment type="caution">
    <text evidence="2">The sequence shown here is derived from an EMBL/GenBank/DDBJ whole genome shotgun (WGS) entry which is preliminary data.</text>
</comment>
<feature type="transmembrane region" description="Helical" evidence="1">
    <location>
        <begin position="6"/>
        <end position="27"/>
    </location>
</feature>
<dbReference type="Proteomes" id="UP001174909">
    <property type="component" value="Unassembled WGS sequence"/>
</dbReference>
<evidence type="ECO:0000256" key="1">
    <source>
        <dbReference type="SAM" id="Phobius"/>
    </source>
</evidence>
<reference evidence="2" key="1">
    <citation type="submission" date="2023-03" db="EMBL/GenBank/DDBJ databases">
        <authorList>
            <person name="Steffen K."/>
            <person name="Cardenas P."/>
        </authorList>
    </citation>
    <scope>NUCLEOTIDE SEQUENCE</scope>
</reference>
<sequence>VTPRFISSWYIFWHVFFMWGIGTGLSLEHGDTLHLPAGRGHLTHTPMSGEDVQWKSL</sequence>
<organism evidence="2 3">
    <name type="scientific">Geodia barretti</name>
    <name type="common">Barrett's horny sponge</name>
    <dbReference type="NCBI Taxonomy" id="519541"/>
    <lineage>
        <taxon>Eukaryota</taxon>
        <taxon>Metazoa</taxon>
        <taxon>Porifera</taxon>
        <taxon>Demospongiae</taxon>
        <taxon>Heteroscleromorpha</taxon>
        <taxon>Tetractinellida</taxon>
        <taxon>Astrophorina</taxon>
        <taxon>Geodiidae</taxon>
        <taxon>Geodia</taxon>
    </lineage>
</organism>
<keyword evidence="1" id="KW-0472">Membrane</keyword>
<keyword evidence="1" id="KW-1133">Transmembrane helix</keyword>
<keyword evidence="3" id="KW-1185">Reference proteome</keyword>
<proteinExistence type="predicted"/>
<accession>A0AA35TBI6</accession>
<keyword evidence="1" id="KW-0812">Transmembrane</keyword>
<dbReference type="AlphaFoldDB" id="A0AA35TBI6"/>